<feature type="transmembrane region" description="Helical" evidence="12">
    <location>
        <begin position="29"/>
        <end position="47"/>
    </location>
</feature>
<keyword evidence="5 12" id="KW-0812">Transmembrane</keyword>
<gene>
    <name evidence="12" type="primary">htpX</name>
    <name evidence="14" type="ORF">SAMN04490355_101086</name>
</gene>
<feature type="transmembrane region" description="Helical" evidence="12">
    <location>
        <begin position="180"/>
        <end position="201"/>
    </location>
</feature>
<dbReference type="GO" id="GO:0004222">
    <property type="term" value="F:metalloendopeptidase activity"/>
    <property type="evidence" value="ECO:0007669"/>
    <property type="project" value="UniProtKB-UniRule"/>
</dbReference>
<dbReference type="GO" id="GO:0006508">
    <property type="term" value="P:proteolysis"/>
    <property type="evidence" value="ECO:0007669"/>
    <property type="project" value="UniProtKB-KW"/>
</dbReference>
<keyword evidence="15" id="KW-1185">Reference proteome</keyword>
<proteinExistence type="inferred from homology"/>
<evidence type="ECO:0000256" key="10">
    <source>
        <dbReference type="ARBA" id="ARBA00023049"/>
    </source>
</evidence>
<reference evidence="15" key="1">
    <citation type="submission" date="2016-10" db="EMBL/GenBank/DDBJ databases">
        <authorList>
            <person name="Varghese N."/>
            <person name="Submissions S."/>
        </authorList>
    </citation>
    <scope>NUCLEOTIDE SEQUENCE [LARGE SCALE GENOMIC DNA]</scope>
    <source>
        <strain evidence="15">DSM 13327</strain>
    </source>
</reference>
<evidence type="ECO:0000256" key="6">
    <source>
        <dbReference type="ARBA" id="ARBA00022723"/>
    </source>
</evidence>
<evidence type="ECO:0000256" key="4">
    <source>
        <dbReference type="ARBA" id="ARBA00022670"/>
    </source>
</evidence>
<keyword evidence="6 12" id="KW-0479">Metal-binding</keyword>
<keyword evidence="7 12" id="KW-0378">Hydrolase</keyword>
<evidence type="ECO:0000313" key="14">
    <source>
        <dbReference type="EMBL" id="SFL60183.1"/>
    </source>
</evidence>
<protein>
    <recommendedName>
        <fullName evidence="12">Protease HtpX homolog</fullName>
        <ecNumber evidence="12">3.4.24.-</ecNumber>
    </recommendedName>
</protein>
<feature type="binding site" evidence="12">
    <location>
        <position position="130"/>
    </location>
    <ligand>
        <name>Zn(2+)</name>
        <dbReference type="ChEBI" id="CHEBI:29105"/>
        <note>catalytic</note>
    </ligand>
</feature>
<feature type="binding site" evidence="12">
    <location>
        <position position="206"/>
    </location>
    <ligand>
        <name>Zn(2+)</name>
        <dbReference type="ChEBI" id="CHEBI:29105"/>
        <note>catalytic</note>
    </ligand>
</feature>
<comment type="cofactor">
    <cofactor evidence="12">
        <name>Zn(2+)</name>
        <dbReference type="ChEBI" id="CHEBI:29105"/>
    </cofactor>
    <text evidence="12">Binds 1 zinc ion per subunit.</text>
</comment>
<sequence length="286" mass="30826">MNNLKTTLLLAALTGLLMAIGGLFGGRSGVGFMLIVSLAMNLGSYWFSDKLVLRMYSAREITSEQGPDLFKMVANLAHRANLPMPRVYVIDSDVPNAFATGRSPQYGVVAVTTGIMKTLSYDELSGVIAHELAHIKNRDTLISTVVASIAGVITWIAHMAQWSAIFGMGRSNEEDNGGGIVGMLFTIVLAPIAATLIQLGISRSREYMADEIGGSISNNPLALASALEKIDYYAKHKVLPASTPSTSHLFIINPLSGTGEWMTNLFSTHPATAQRVARLREQASRR</sequence>
<feature type="active site" evidence="12">
    <location>
        <position position="131"/>
    </location>
</feature>
<evidence type="ECO:0000256" key="7">
    <source>
        <dbReference type="ARBA" id="ARBA00022801"/>
    </source>
</evidence>
<evidence type="ECO:0000256" key="12">
    <source>
        <dbReference type="HAMAP-Rule" id="MF_00188"/>
    </source>
</evidence>
<name>A0A1I4J1W4_9FIRM</name>
<comment type="similarity">
    <text evidence="2 12">Belongs to the peptidase M48B family.</text>
</comment>
<evidence type="ECO:0000313" key="15">
    <source>
        <dbReference type="Proteomes" id="UP000199520"/>
    </source>
</evidence>
<keyword evidence="8 12" id="KW-0862">Zinc</keyword>
<organism evidence="14 15">
    <name type="scientific">Pelosinus propionicus DSM 13327</name>
    <dbReference type="NCBI Taxonomy" id="1123291"/>
    <lineage>
        <taxon>Bacteria</taxon>
        <taxon>Bacillati</taxon>
        <taxon>Bacillota</taxon>
        <taxon>Negativicutes</taxon>
        <taxon>Selenomonadales</taxon>
        <taxon>Sporomusaceae</taxon>
        <taxon>Pelosinus</taxon>
    </lineage>
</organism>
<evidence type="ECO:0000256" key="9">
    <source>
        <dbReference type="ARBA" id="ARBA00022989"/>
    </source>
</evidence>
<dbReference type="CDD" id="cd07336">
    <property type="entry name" value="M48B_HtpX_like"/>
    <property type="match status" value="1"/>
</dbReference>
<feature type="binding site" evidence="12">
    <location>
        <position position="134"/>
    </location>
    <ligand>
        <name>Zn(2+)</name>
        <dbReference type="ChEBI" id="CHEBI:29105"/>
        <note>catalytic</note>
    </ligand>
</feature>
<evidence type="ECO:0000259" key="13">
    <source>
        <dbReference type="Pfam" id="PF01435"/>
    </source>
</evidence>
<evidence type="ECO:0000256" key="1">
    <source>
        <dbReference type="ARBA" id="ARBA00004651"/>
    </source>
</evidence>
<feature type="transmembrane region" description="Helical" evidence="12">
    <location>
        <begin position="141"/>
        <end position="160"/>
    </location>
</feature>
<dbReference type="EC" id="3.4.24.-" evidence="12"/>
<dbReference type="PANTHER" id="PTHR43221">
    <property type="entry name" value="PROTEASE HTPX"/>
    <property type="match status" value="1"/>
</dbReference>
<dbReference type="Gene3D" id="3.30.2010.10">
    <property type="entry name" value="Metalloproteases ('zincins'), catalytic domain"/>
    <property type="match status" value="1"/>
</dbReference>
<dbReference type="Pfam" id="PF01435">
    <property type="entry name" value="Peptidase_M48"/>
    <property type="match status" value="1"/>
</dbReference>
<evidence type="ECO:0000256" key="11">
    <source>
        <dbReference type="ARBA" id="ARBA00023136"/>
    </source>
</evidence>
<keyword evidence="3 12" id="KW-1003">Cell membrane</keyword>
<comment type="subcellular location">
    <subcellularLocation>
        <location evidence="1 12">Cell membrane</location>
        <topology evidence="1 12">Multi-pass membrane protein</topology>
    </subcellularLocation>
</comment>
<evidence type="ECO:0000256" key="2">
    <source>
        <dbReference type="ARBA" id="ARBA00009779"/>
    </source>
</evidence>
<evidence type="ECO:0000256" key="3">
    <source>
        <dbReference type="ARBA" id="ARBA00022475"/>
    </source>
</evidence>
<keyword evidence="11 12" id="KW-0472">Membrane</keyword>
<keyword evidence="4 12" id="KW-0645">Protease</keyword>
<dbReference type="Proteomes" id="UP000199520">
    <property type="component" value="Unassembled WGS sequence"/>
</dbReference>
<dbReference type="InterPro" id="IPR050083">
    <property type="entry name" value="HtpX_protease"/>
</dbReference>
<keyword evidence="14" id="KW-0346">Stress response</keyword>
<feature type="domain" description="Peptidase M48" evidence="13">
    <location>
        <begin position="67"/>
        <end position="282"/>
    </location>
</feature>
<dbReference type="RefSeq" id="WP_090934504.1">
    <property type="nucleotide sequence ID" value="NZ_FOTS01000010.1"/>
</dbReference>
<dbReference type="EMBL" id="FOTS01000010">
    <property type="protein sequence ID" value="SFL60183.1"/>
    <property type="molecule type" value="Genomic_DNA"/>
</dbReference>
<evidence type="ECO:0000256" key="8">
    <source>
        <dbReference type="ARBA" id="ARBA00022833"/>
    </source>
</evidence>
<dbReference type="GO" id="GO:0005886">
    <property type="term" value="C:plasma membrane"/>
    <property type="evidence" value="ECO:0007669"/>
    <property type="project" value="UniProtKB-SubCell"/>
</dbReference>
<dbReference type="HAMAP" id="MF_00188">
    <property type="entry name" value="Pept_M48_protease_HtpX"/>
    <property type="match status" value="1"/>
</dbReference>
<dbReference type="GO" id="GO:0008270">
    <property type="term" value="F:zinc ion binding"/>
    <property type="evidence" value="ECO:0007669"/>
    <property type="project" value="UniProtKB-UniRule"/>
</dbReference>
<dbReference type="PANTHER" id="PTHR43221:SF1">
    <property type="entry name" value="PROTEASE HTPX"/>
    <property type="match status" value="1"/>
</dbReference>
<dbReference type="AlphaFoldDB" id="A0A1I4J1W4"/>
<dbReference type="STRING" id="1123291.SAMN04490355_101086"/>
<keyword evidence="10 12" id="KW-0482">Metalloprotease</keyword>
<dbReference type="InterPro" id="IPR022919">
    <property type="entry name" value="Pept_M48_protease_HtpX"/>
</dbReference>
<dbReference type="OrthoDB" id="15218at2"/>
<evidence type="ECO:0000256" key="5">
    <source>
        <dbReference type="ARBA" id="ARBA00022692"/>
    </source>
</evidence>
<accession>A0A1I4J1W4</accession>
<keyword evidence="9 12" id="KW-1133">Transmembrane helix</keyword>
<dbReference type="InterPro" id="IPR001915">
    <property type="entry name" value="Peptidase_M48"/>
</dbReference>